<keyword evidence="3" id="KW-1185">Reference proteome</keyword>
<dbReference type="InterPro" id="IPR050834">
    <property type="entry name" value="Glycosyltransf_2"/>
</dbReference>
<dbReference type="EMBL" id="JSYK01000003">
    <property type="protein sequence ID" value="KIA82867.1"/>
    <property type="molecule type" value="Genomic_DNA"/>
</dbReference>
<reference evidence="2 3" key="1">
    <citation type="submission" date="2014-10" db="EMBL/GenBank/DDBJ databases">
        <title>Kaistella solincola genome.</title>
        <authorList>
            <person name="Newman J.D."/>
        </authorList>
    </citation>
    <scope>NUCLEOTIDE SEQUENCE [LARGE SCALE GENOMIC DNA]</scope>
    <source>
        <strain evidence="2 3">DSM 22468</strain>
    </source>
</reference>
<dbReference type="RefSeq" id="WP_039343158.1">
    <property type="nucleotide sequence ID" value="NZ_JSYK01000003.1"/>
</dbReference>
<evidence type="ECO:0000313" key="2">
    <source>
        <dbReference type="EMBL" id="KIA82867.1"/>
    </source>
</evidence>
<organism evidence="2 3">
    <name type="scientific">Kaistella solincola</name>
    <dbReference type="NCBI Taxonomy" id="510955"/>
    <lineage>
        <taxon>Bacteria</taxon>
        <taxon>Pseudomonadati</taxon>
        <taxon>Bacteroidota</taxon>
        <taxon>Flavobacteriia</taxon>
        <taxon>Flavobacteriales</taxon>
        <taxon>Weeksellaceae</taxon>
        <taxon>Chryseobacterium group</taxon>
        <taxon>Kaistella</taxon>
    </lineage>
</organism>
<dbReference type="Gene3D" id="3.90.550.10">
    <property type="entry name" value="Spore Coat Polysaccharide Biosynthesis Protein SpsA, Chain A"/>
    <property type="match status" value="1"/>
</dbReference>
<protein>
    <recommendedName>
        <fullName evidence="1">Glycosyltransferase 2-like domain-containing protein</fullName>
    </recommendedName>
</protein>
<dbReference type="PANTHER" id="PTHR43685:SF2">
    <property type="entry name" value="GLYCOSYLTRANSFERASE 2-LIKE DOMAIN-CONTAINING PROTEIN"/>
    <property type="match status" value="1"/>
</dbReference>
<dbReference type="InterPro" id="IPR029044">
    <property type="entry name" value="Nucleotide-diphossugar_trans"/>
</dbReference>
<name>A0ABR4ZPC9_9FLAO</name>
<feature type="domain" description="Glycosyltransferase 2-like" evidence="1">
    <location>
        <begin position="8"/>
        <end position="167"/>
    </location>
</feature>
<comment type="caution">
    <text evidence="2">The sequence shown here is derived from an EMBL/GenBank/DDBJ whole genome shotgun (WGS) entry which is preliminary data.</text>
</comment>
<sequence length="284" mass="33543">MEHTVKISVLIANYNNGHFFEEAYHSLVNQTFTQWEAVVIDDASTDNSAKIIQNLIRGDKRFRFYQNKKNKGYQRTVTRAIMLSQAEIFGRLDPDDVLYPKALELSLKEHENHPEVGLVYSDVSICDENLRILYHHESFQIESLNEKYYLLAGEIGAFATFKKEIYHRAGGIDPCIKRAEDIDLYIRMCETAPVKRIPEPLYYYRILKNSLSKGENGERSYFWHFVSLINMAERRNLNIEDLFVEHFIEREEIIPYRIRRNNLIKLVKNSRMLTKIWLKTGREL</sequence>
<accession>A0ABR4ZPC9</accession>
<dbReference type="PANTHER" id="PTHR43685">
    <property type="entry name" value="GLYCOSYLTRANSFERASE"/>
    <property type="match status" value="1"/>
</dbReference>
<evidence type="ECO:0000313" key="3">
    <source>
        <dbReference type="Proteomes" id="UP000031275"/>
    </source>
</evidence>
<dbReference type="Proteomes" id="UP000031275">
    <property type="component" value="Unassembled WGS sequence"/>
</dbReference>
<evidence type="ECO:0000259" key="1">
    <source>
        <dbReference type="Pfam" id="PF00535"/>
    </source>
</evidence>
<proteinExistence type="predicted"/>
<dbReference type="SUPFAM" id="SSF53448">
    <property type="entry name" value="Nucleotide-diphospho-sugar transferases"/>
    <property type="match status" value="1"/>
</dbReference>
<gene>
    <name evidence="2" type="ORF">OA84_04640</name>
</gene>
<dbReference type="Pfam" id="PF00535">
    <property type="entry name" value="Glycos_transf_2"/>
    <property type="match status" value="1"/>
</dbReference>
<dbReference type="InterPro" id="IPR001173">
    <property type="entry name" value="Glyco_trans_2-like"/>
</dbReference>